<dbReference type="RefSeq" id="WP_169297860.1">
    <property type="nucleotide sequence ID" value="NZ_JABBNI010000020.1"/>
</dbReference>
<dbReference type="InterPro" id="IPR051531">
    <property type="entry name" value="N-acetyltransferase"/>
</dbReference>
<accession>A0A7Y0HNK9</accession>
<dbReference type="PANTHER" id="PTHR43792">
    <property type="entry name" value="GNAT FAMILY, PUTATIVE (AFU_ORTHOLOGUE AFUA_3G00765)-RELATED-RELATED"/>
    <property type="match status" value="1"/>
</dbReference>
<feature type="domain" description="N-acetyltransferase" evidence="1">
    <location>
        <begin position="8"/>
        <end position="168"/>
    </location>
</feature>
<dbReference type="InterPro" id="IPR000182">
    <property type="entry name" value="GNAT_dom"/>
</dbReference>
<protein>
    <submittedName>
        <fullName evidence="2">GNAT family N-acetyltransferase</fullName>
    </submittedName>
</protein>
<evidence type="ECO:0000313" key="2">
    <source>
        <dbReference type="EMBL" id="NMM63255.1"/>
    </source>
</evidence>
<evidence type="ECO:0000313" key="3">
    <source>
        <dbReference type="Proteomes" id="UP000537131"/>
    </source>
</evidence>
<keyword evidence="3" id="KW-1185">Reference proteome</keyword>
<organism evidence="2 3">
    <name type="scientific">Clostridium muellerianum</name>
    <dbReference type="NCBI Taxonomy" id="2716538"/>
    <lineage>
        <taxon>Bacteria</taxon>
        <taxon>Bacillati</taxon>
        <taxon>Bacillota</taxon>
        <taxon>Clostridia</taxon>
        <taxon>Eubacteriales</taxon>
        <taxon>Clostridiaceae</taxon>
        <taxon>Clostridium</taxon>
    </lineage>
</organism>
<dbReference type="InterPro" id="IPR016181">
    <property type="entry name" value="Acyl_CoA_acyltransferase"/>
</dbReference>
<sequence>MKLETKRLTIIPLNLEQFNLMLKGMDKIENELGLNNSYEILDDHTQKAMEGLYKEAEKHKENYLWYTNWQIILRKENVSIGSACFMGQADESGIVEIGYGINEKYRGNGYMTEAVEIICKWALREQGISRIIALTEKDNFASQKVLQKCGFIKYKEDGVNNSYFIIKK</sequence>
<dbReference type="Gene3D" id="3.40.630.30">
    <property type="match status" value="1"/>
</dbReference>
<dbReference type="PANTHER" id="PTHR43792:SF13">
    <property type="entry name" value="ACETYLTRANSFERASE"/>
    <property type="match status" value="1"/>
</dbReference>
<dbReference type="GO" id="GO:0016747">
    <property type="term" value="F:acyltransferase activity, transferring groups other than amino-acyl groups"/>
    <property type="evidence" value="ECO:0007669"/>
    <property type="project" value="InterPro"/>
</dbReference>
<dbReference type="PROSITE" id="PS51186">
    <property type="entry name" value="GNAT"/>
    <property type="match status" value="1"/>
</dbReference>
<evidence type="ECO:0000259" key="1">
    <source>
        <dbReference type="PROSITE" id="PS51186"/>
    </source>
</evidence>
<dbReference type="Pfam" id="PF13302">
    <property type="entry name" value="Acetyltransf_3"/>
    <property type="match status" value="1"/>
</dbReference>
<dbReference type="CDD" id="cd04301">
    <property type="entry name" value="NAT_SF"/>
    <property type="match status" value="1"/>
</dbReference>
<dbReference type="EMBL" id="JABBNI010000020">
    <property type="protein sequence ID" value="NMM63255.1"/>
    <property type="molecule type" value="Genomic_DNA"/>
</dbReference>
<dbReference type="AlphaFoldDB" id="A0A7Y0HNK9"/>
<reference evidence="2 3" key="1">
    <citation type="submission" date="2020-06" db="EMBL/GenBank/DDBJ databases">
        <title>Complete Genome Sequence of Clostridium muelleri sp. nov. P21T, an Acid-Alcohol Producing Acetogen Isolated from Old Hay.</title>
        <authorList>
            <person name="Duncan K.E."/>
            <person name="Tanner R.S."/>
        </authorList>
    </citation>
    <scope>NUCLEOTIDE SEQUENCE [LARGE SCALE GENOMIC DNA]</scope>
    <source>
        <strain evidence="2 3">P21</strain>
    </source>
</reference>
<comment type="caution">
    <text evidence="2">The sequence shown here is derived from an EMBL/GenBank/DDBJ whole genome shotgun (WGS) entry which is preliminary data.</text>
</comment>
<dbReference type="Proteomes" id="UP000537131">
    <property type="component" value="Unassembled WGS sequence"/>
</dbReference>
<dbReference type="SUPFAM" id="SSF55729">
    <property type="entry name" value="Acyl-CoA N-acyltransferases (Nat)"/>
    <property type="match status" value="1"/>
</dbReference>
<proteinExistence type="predicted"/>
<name>A0A7Y0HNK9_9CLOT</name>
<gene>
    <name evidence="2" type="ORF">HBE96_11320</name>
</gene>
<keyword evidence="2" id="KW-0808">Transferase</keyword>